<reference evidence="2" key="1">
    <citation type="submission" date="2020-05" db="EMBL/GenBank/DDBJ databases">
        <authorList>
            <person name="Chiriac C."/>
            <person name="Salcher M."/>
            <person name="Ghai R."/>
            <person name="Kavagutti S V."/>
        </authorList>
    </citation>
    <scope>NUCLEOTIDE SEQUENCE</scope>
</reference>
<sequence length="418" mass="46796">MSGHSTADHRMLREARWVPEDAAEQVSDRIWTSHGVTDSHLVTTSEGDVVINTGFASHGARHRQRYEEALGRPLDVRKVIFTQAYYEQIGGWEAFVGSDAEVLAHRFHDETIHDQEVVEQVHGRRAMRVLARLMPASGSGVRLMASTPPEVTTFVDDAHSFSLGDRHFDLLSVRGGEAMDCLAVWVPEDRAVFSGNLVGALHGALPNLYTLRGARLRSAWRFIEGMERIRDLDAEFHVPGHGPVITGAARVRQELQRVIDAVRYIHDRTVDGMNAGVDLWTLMREVRLPADLELRPGRCPTHWLVRSVWEDYLGWARMESTTELYGVPPQALWTELVELAGGPDVLIERAERHAAHGEPLHAVHFTDMVLSVDPNNRSALRIKVAAHEALLQAATDSFDELGYLESEISRAQAQLDRC</sequence>
<dbReference type="EMBL" id="CAEZYR010000132">
    <property type="protein sequence ID" value="CAB4764909.1"/>
    <property type="molecule type" value="Genomic_DNA"/>
</dbReference>
<dbReference type="PANTHER" id="PTHR43223:SF2">
    <property type="entry name" value="METALLO-BETA-LACTAMASE DOMAIN-CONTAINING PROTEIN"/>
    <property type="match status" value="1"/>
</dbReference>
<feature type="domain" description="Metallo-beta-lactamase" evidence="1">
    <location>
        <begin position="36"/>
        <end position="241"/>
    </location>
</feature>
<evidence type="ECO:0000313" key="3">
    <source>
        <dbReference type="EMBL" id="CAB4836199.1"/>
    </source>
</evidence>
<evidence type="ECO:0000313" key="5">
    <source>
        <dbReference type="EMBL" id="CAB4983278.1"/>
    </source>
</evidence>
<evidence type="ECO:0000313" key="2">
    <source>
        <dbReference type="EMBL" id="CAB4764909.1"/>
    </source>
</evidence>
<dbReference type="PANTHER" id="PTHR43223">
    <property type="entry name" value="ALKYL/ARYL-SULFATASE"/>
    <property type="match status" value="1"/>
</dbReference>
<dbReference type="InterPro" id="IPR029228">
    <property type="entry name" value="Alkyl_sulf_dimr"/>
</dbReference>
<dbReference type="InterPro" id="IPR036866">
    <property type="entry name" value="RibonucZ/Hydroxyglut_hydro"/>
</dbReference>
<dbReference type="AlphaFoldDB" id="A0A6J6V1K3"/>
<dbReference type="EMBL" id="CAFBMH010000096">
    <property type="protein sequence ID" value="CAB4922418.1"/>
    <property type="molecule type" value="Genomic_DNA"/>
</dbReference>
<accession>A0A6J6V1K3</accession>
<dbReference type="SUPFAM" id="SSF56281">
    <property type="entry name" value="Metallo-hydrolase/oxidoreductase"/>
    <property type="match status" value="1"/>
</dbReference>
<protein>
    <submittedName>
        <fullName evidence="2">Unannotated protein</fullName>
    </submittedName>
</protein>
<dbReference type="InterPro" id="IPR052195">
    <property type="entry name" value="Bact_Alkyl/Aryl-Sulfatase"/>
</dbReference>
<organism evidence="2">
    <name type="scientific">freshwater metagenome</name>
    <dbReference type="NCBI Taxonomy" id="449393"/>
    <lineage>
        <taxon>unclassified sequences</taxon>
        <taxon>metagenomes</taxon>
        <taxon>ecological metagenomes</taxon>
    </lineage>
</organism>
<evidence type="ECO:0000313" key="4">
    <source>
        <dbReference type="EMBL" id="CAB4922418.1"/>
    </source>
</evidence>
<dbReference type="Gene3D" id="3.60.15.30">
    <property type="entry name" value="Metallo-beta-lactamase domain"/>
    <property type="match status" value="1"/>
</dbReference>
<dbReference type="Pfam" id="PF14863">
    <property type="entry name" value="Alkyl_sulf_dimr"/>
    <property type="match status" value="1"/>
</dbReference>
<dbReference type="InterPro" id="IPR001279">
    <property type="entry name" value="Metallo-B-lactamas"/>
</dbReference>
<name>A0A6J6V1K3_9ZZZZ</name>
<dbReference type="EMBL" id="CAFABA010000158">
    <property type="protein sequence ID" value="CAB4836199.1"/>
    <property type="molecule type" value="Genomic_DNA"/>
</dbReference>
<gene>
    <name evidence="2" type="ORF">UFOPK2754_02689</name>
    <name evidence="3" type="ORF">UFOPK3139_02748</name>
    <name evidence="4" type="ORF">UFOPK3543_02161</name>
    <name evidence="5" type="ORF">UFOPK3967_00495</name>
</gene>
<evidence type="ECO:0000259" key="1">
    <source>
        <dbReference type="SMART" id="SM00849"/>
    </source>
</evidence>
<dbReference type="SMART" id="SM00849">
    <property type="entry name" value="Lactamase_B"/>
    <property type="match status" value="1"/>
</dbReference>
<dbReference type="InterPro" id="IPR038536">
    <property type="entry name" value="Alkyl/aryl-sulf_dimr_sf"/>
</dbReference>
<dbReference type="EMBL" id="CAFBOS010000019">
    <property type="protein sequence ID" value="CAB4983278.1"/>
    <property type="molecule type" value="Genomic_DNA"/>
</dbReference>
<proteinExistence type="predicted"/>
<dbReference type="Gene3D" id="1.25.40.880">
    <property type="entry name" value="Alkyl sulfatase, dimerisation domain"/>
    <property type="match status" value="1"/>
</dbReference>
<dbReference type="GO" id="GO:0046983">
    <property type="term" value="F:protein dimerization activity"/>
    <property type="evidence" value="ECO:0007669"/>
    <property type="project" value="InterPro"/>
</dbReference>